<dbReference type="RefSeq" id="WP_278339472.1">
    <property type="nucleotide sequence ID" value="NZ_CAJJWD010000016.1"/>
</dbReference>
<gene>
    <name evidence="2" type="ORF">BHV66_08875</name>
</gene>
<evidence type="ECO:0000256" key="1">
    <source>
        <dbReference type="SAM" id="Phobius"/>
    </source>
</evidence>
<dbReference type="Proteomes" id="UP000187417">
    <property type="component" value="Unassembled WGS sequence"/>
</dbReference>
<proteinExistence type="predicted"/>
<comment type="caution">
    <text evidence="2">The sequence shown here is derived from an EMBL/GenBank/DDBJ whole genome shotgun (WGS) entry which is preliminary data.</text>
</comment>
<evidence type="ECO:0000313" key="2">
    <source>
        <dbReference type="EMBL" id="OKY93546.1"/>
    </source>
</evidence>
<sequence length="161" mass="18118">MERTTEDIERLLERWYDAATTDDEERELREWFRESGTLPAGLESARRMFAGFEALGAEKAGSEVLHPEADCPEEPAGTDVASCSKESFRLRRAAFWLSAAAVVAGIVIAAEYLSQPYAYINGRPVRDAETAMQTTMYLRQLSVFDRSVQTFENAIKPENNE</sequence>
<accession>A0A1Q6F3Y8</accession>
<dbReference type="AlphaFoldDB" id="A0A1Q6F3Y8"/>
<keyword evidence="1" id="KW-0472">Membrane</keyword>
<dbReference type="STRING" id="28117.BHV66_08875"/>
<feature type="transmembrane region" description="Helical" evidence="1">
    <location>
        <begin position="94"/>
        <end position="113"/>
    </location>
</feature>
<keyword evidence="1" id="KW-0812">Transmembrane</keyword>
<keyword evidence="1" id="KW-1133">Transmembrane helix</keyword>
<dbReference type="EMBL" id="MNQH01000034">
    <property type="protein sequence ID" value="OKY93546.1"/>
    <property type="molecule type" value="Genomic_DNA"/>
</dbReference>
<protein>
    <submittedName>
        <fullName evidence="2">Uncharacterized protein</fullName>
    </submittedName>
</protein>
<reference evidence="2 3" key="1">
    <citation type="journal article" date="2016" name="Nat. Biotechnol.">
        <title>Measurement of bacterial replication rates in microbial communities.</title>
        <authorList>
            <person name="Brown C.T."/>
            <person name="Olm M.R."/>
            <person name="Thomas B.C."/>
            <person name="Banfield J.F."/>
        </authorList>
    </citation>
    <scope>NUCLEOTIDE SEQUENCE [LARGE SCALE GENOMIC DNA]</scope>
    <source>
        <strain evidence="2">CAG:67_53_122</strain>
    </source>
</reference>
<name>A0A1Q6F3Y8_9BACT</name>
<evidence type="ECO:0000313" key="3">
    <source>
        <dbReference type="Proteomes" id="UP000187417"/>
    </source>
</evidence>
<organism evidence="2 3">
    <name type="scientific">Alistipes putredinis</name>
    <dbReference type="NCBI Taxonomy" id="28117"/>
    <lineage>
        <taxon>Bacteria</taxon>
        <taxon>Pseudomonadati</taxon>
        <taxon>Bacteroidota</taxon>
        <taxon>Bacteroidia</taxon>
        <taxon>Bacteroidales</taxon>
        <taxon>Rikenellaceae</taxon>
        <taxon>Alistipes</taxon>
    </lineage>
</organism>